<accession>A0ABW1L3P5</accession>
<comment type="caution">
    <text evidence="2">The sequence shown here is derived from an EMBL/GenBank/DDBJ whole genome shotgun (WGS) entry which is preliminary data.</text>
</comment>
<dbReference type="InterPro" id="IPR001853">
    <property type="entry name" value="DSBA-like_thioredoxin_dom"/>
</dbReference>
<reference evidence="2 3" key="1">
    <citation type="submission" date="2024-09" db="EMBL/GenBank/DDBJ databases">
        <authorList>
            <person name="Zhang Z.-H."/>
        </authorList>
    </citation>
    <scope>NUCLEOTIDE SEQUENCE [LARGE SCALE GENOMIC DNA]</scope>
    <source>
        <strain evidence="2 3">HHTR114</strain>
    </source>
</reference>
<dbReference type="SUPFAM" id="SSF52833">
    <property type="entry name" value="Thioredoxin-like"/>
    <property type="match status" value="1"/>
</dbReference>
<keyword evidence="3" id="KW-1185">Reference proteome</keyword>
<evidence type="ECO:0000259" key="1">
    <source>
        <dbReference type="PROSITE" id="PS51352"/>
    </source>
</evidence>
<dbReference type="PANTHER" id="PTHR35272">
    <property type="entry name" value="THIOL:DISULFIDE INTERCHANGE PROTEIN DSBC-RELATED"/>
    <property type="match status" value="1"/>
</dbReference>
<name>A0ABW1L3P5_9PROT</name>
<dbReference type="InterPro" id="IPR041205">
    <property type="entry name" value="ScsC_N"/>
</dbReference>
<organism evidence="2 3">
    <name type="scientific">Hyphococcus aureus</name>
    <dbReference type="NCBI Taxonomy" id="2666033"/>
    <lineage>
        <taxon>Bacteria</taxon>
        <taxon>Pseudomonadati</taxon>
        <taxon>Pseudomonadota</taxon>
        <taxon>Alphaproteobacteria</taxon>
        <taxon>Parvularculales</taxon>
        <taxon>Parvularculaceae</taxon>
        <taxon>Hyphococcus</taxon>
    </lineage>
</organism>
<dbReference type="InterPro" id="IPR036249">
    <property type="entry name" value="Thioredoxin-like_sf"/>
</dbReference>
<protein>
    <submittedName>
        <fullName evidence="2">DsbA family protein</fullName>
    </submittedName>
</protein>
<dbReference type="InterPro" id="IPR051470">
    <property type="entry name" value="Thiol:disulfide_interchange"/>
</dbReference>
<dbReference type="Gene3D" id="3.40.30.10">
    <property type="entry name" value="Glutaredoxin"/>
    <property type="match status" value="1"/>
</dbReference>
<sequence>MQKNTKTAIGAALAGSFLLGALVVGYSAAQQKEAAPKASHAQVSTSFSELQEEEIGEIVRAYLMENPEVIIEAVNAYSVEQRMAEVERAKTAARENISLLLDPATSHVAGKKPESAKVAVIELYDYHCGYCKTAAGLVKDVVKKDADVKIVFRELPILREESAYAAEMALAARDNDKFLDFHFDMLGSSGVLTKERVDGLARKHGLDVKKMNAEIDSGSIPDMIEANHLLAQEMGVDGTPAFIVASTNGAFVDVMVGWSEENLRAMINEAKKAG</sequence>
<feature type="domain" description="Thioredoxin" evidence="1">
    <location>
        <begin position="22"/>
        <end position="272"/>
    </location>
</feature>
<evidence type="ECO:0000313" key="3">
    <source>
        <dbReference type="Proteomes" id="UP001596116"/>
    </source>
</evidence>
<dbReference type="PANTHER" id="PTHR35272:SF3">
    <property type="entry name" value="THIOL:DISULFIDE INTERCHANGE PROTEIN DSBC"/>
    <property type="match status" value="1"/>
</dbReference>
<dbReference type="PROSITE" id="PS51352">
    <property type="entry name" value="THIOREDOXIN_2"/>
    <property type="match status" value="1"/>
</dbReference>
<dbReference type="Proteomes" id="UP001596116">
    <property type="component" value="Unassembled WGS sequence"/>
</dbReference>
<proteinExistence type="predicted"/>
<dbReference type="InterPro" id="IPR013766">
    <property type="entry name" value="Thioredoxin_domain"/>
</dbReference>
<dbReference type="EMBL" id="JBHPON010000002">
    <property type="protein sequence ID" value="MFC6037147.1"/>
    <property type="molecule type" value="Genomic_DNA"/>
</dbReference>
<gene>
    <name evidence="2" type="ORF">ACFMB1_16445</name>
</gene>
<evidence type="ECO:0000313" key="2">
    <source>
        <dbReference type="EMBL" id="MFC6037147.1"/>
    </source>
</evidence>
<dbReference type="RefSeq" id="WP_379881610.1">
    <property type="nucleotide sequence ID" value="NZ_JBHPON010000002.1"/>
</dbReference>
<dbReference type="Pfam" id="PF01323">
    <property type="entry name" value="DSBA"/>
    <property type="match status" value="1"/>
</dbReference>
<dbReference type="Pfam" id="PF18312">
    <property type="entry name" value="ScsC_N"/>
    <property type="match status" value="1"/>
</dbReference>